<evidence type="ECO:0000313" key="2">
    <source>
        <dbReference type="Proteomes" id="UP000229307"/>
    </source>
</evidence>
<proteinExistence type="predicted"/>
<sequence length="71" mass="7861">MRSQFKNVSAYQRINVSTQQQGILSPAPLGRGFAPMDVGADRANLFVDPPILVEEGLRVLGVRARFIKSYL</sequence>
<gene>
    <name evidence="1" type="ORF">COY52_07415</name>
</gene>
<dbReference type="AlphaFoldDB" id="A0A2M7SA48"/>
<protein>
    <submittedName>
        <fullName evidence="1">Uncharacterized protein</fullName>
    </submittedName>
</protein>
<reference evidence="2" key="1">
    <citation type="submission" date="2017-09" db="EMBL/GenBank/DDBJ databases">
        <title>Depth-based differentiation of microbial function through sediment-hosted aquifers and enrichment of novel symbionts in the deep terrestrial subsurface.</title>
        <authorList>
            <person name="Probst A.J."/>
            <person name="Ladd B."/>
            <person name="Jarett J.K."/>
            <person name="Geller-Mcgrath D.E."/>
            <person name="Sieber C.M.K."/>
            <person name="Emerson J.B."/>
            <person name="Anantharaman K."/>
            <person name="Thomas B.C."/>
            <person name="Malmstrom R."/>
            <person name="Stieglmeier M."/>
            <person name="Klingl A."/>
            <person name="Woyke T."/>
            <person name="Ryan C.M."/>
            <person name="Banfield J.F."/>
        </authorList>
    </citation>
    <scope>NUCLEOTIDE SEQUENCE [LARGE SCALE GENOMIC DNA]</scope>
</reference>
<comment type="caution">
    <text evidence="1">The sequence shown here is derived from an EMBL/GenBank/DDBJ whole genome shotgun (WGS) entry which is preliminary data.</text>
</comment>
<dbReference type="Proteomes" id="UP000229307">
    <property type="component" value="Unassembled WGS sequence"/>
</dbReference>
<organism evidence="1 2">
    <name type="scientific">Candidatus Desantisbacteria bacterium CG_4_10_14_0_8_um_filter_48_22</name>
    <dbReference type="NCBI Taxonomy" id="1974543"/>
    <lineage>
        <taxon>Bacteria</taxon>
        <taxon>Candidatus Desantisiibacteriota</taxon>
    </lineage>
</organism>
<dbReference type="EMBL" id="PFMR01000195">
    <property type="protein sequence ID" value="PIZ16318.1"/>
    <property type="molecule type" value="Genomic_DNA"/>
</dbReference>
<accession>A0A2M7SA48</accession>
<evidence type="ECO:0000313" key="1">
    <source>
        <dbReference type="EMBL" id="PIZ16318.1"/>
    </source>
</evidence>
<name>A0A2M7SA48_9BACT</name>